<organism evidence="2 3">
    <name type="scientific">Campylobacter californiensis</name>
    <dbReference type="NCBI Taxonomy" id="1032243"/>
    <lineage>
        <taxon>Bacteria</taxon>
        <taxon>Pseudomonadati</taxon>
        <taxon>Campylobacterota</taxon>
        <taxon>Epsilonproteobacteria</taxon>
        <taxon>Campylobacterales</taxon>
        <taxon>Campylobacteraceae</taxon>
        <taxon>Campylobacter</taxon>
    </lineage>
</organism>
<reference evidence="1 4" key="2">
    <citation type="submission" date="2020-10" db="EMBL/GenBank/DDBJ databases">
        <title>Campylobacter californiensis sp. nov. isolated from cattle and feral swine in California.</title>
        <authorList>
            <person name="Miller W.G."/>
        </authorList>
    </citation>
    <scope>NUCLEOTIDE SEQUENCE [LARGE SCALE GENOMIC DNA]</scope>
    <source>
        <strain evidence="1 4">RM12919</strain>
    </source>
</reference>
<dbReference type="Proteomes" id="UP000650616">
    <property type="component" value="Unassembled WGS sequence"/>
</dbReference>
<evidence type="ECO:0000313" key="2">
    <source>
        <dbReference type="EMBL" id="MBE3607683.1"/>
    </source>
</evidence>
<evidence type="ECO:0000313" key="3">
    <source>
        <dbReference type="Proteomes" id="UP000650616"/>
    </source>
</evidence>
<accession>A0AAW3ZWS6</accession>
<reference evidence="2 3" key="1">
    <citation type="submission" date="2015-08" db="EMBL/GenBank/DDBJ databases">
        <title>Comparative genomics of the Campylobacter concisus group.</title>
        <authorList>
            <person name="Yee E."/>
            <person name="Chapman M.H."/>
            <person name="Huynh S."/>
            <person name="Bono J.L."/>
            <person name="On S.L."/>
            <person name="St Leger J."/>
            <person name="Foster G."/>
            <person name="Parker C.T."/>
            <person name="Miller W.G."/>
        </authorList>
    </citation>
    <scope>NUCLEOTIDE SEQUENCE [LARGE SCALE GENOMIC DNA]</scope>
    <source>
        <strain evidence="2 3">RM9337</strain>
    </source>
</reference>
<dbReference type="Proteomes" id="UP001318760">
    <property type="component" value="Unassembled WGS sequence"/>
</dbReference>
<sequence length="146" mass="16382">MLESLLDNEEFSLLMKMHVYECIDFLLQNNVNFSIMANLPLVNFNPPLPPEVSINFNMPVIMFSLGGYTFKSAVLSQEELSFEAGFGTQNFASLVTLPLGAIVQILVENSPVLINFSIHKARQDQTKKSMSIFMSNPNNRDLFGSK</sequence>
<name>A0AAW3ZWS6_9BACT</name>
<comment type="caution">
    <text evidence="2">The sequence shown here is derived from an EMBL/GenBank/DDBJ whole genome shotgun (WGS) entry which is preliminary data.</text>
</comment>
<gene>
    <name evidence="1" type="ORF">CCAL12919_03030</name>
    <name evidence="2" type="ORF">CCAL9337_02915</name>
</gene>
<keyword evidence="3" id="KW-1185">Reference proteome</keyword>
<dbReference type="EMBL" id="LIWG01000002">
    <property type="protein sequence ID" value="MBE3607683.1"/>
    <property type="molecule type" value="Genomic_DNA"/>
</dbReference>
<evidence type="ECO:0000313" key="1">
    <source>
        <dbReference type="EMBL" id="MBE2986110.1"/>
    </source>
</evidence>
<protein>
    <submittedName>
        <fullName evidence="2">Uncharacterized protein</fullName>
    </submittedName>
</protein>
<dbReference type="RefSeq" id="WP_170015672.1">
    <property type="nucleotide sequence ID" value="NZ_CP012545.1"/>
</dbReference>
<evidence type="ECO:0000313" key="4">
    <source>
        <dbReference type="Proteomes" id="UP001318760"/>
    </source>
</evidence>
<proteinExistence type="predicted"/>
<dbReference type="EMBL" id="JADBHS010000004">
    <property type="protein sequence ID" value="MBE2986110.1"/>
    <property type="molecule type" value="Genomic_DNA"/>
</dbReference>
<dbReference type="AlphaFoldDB" id="A0AAW3ZWS6"/>